<sequence>MVLLTMTRPVVDALSTLDSCPSHGSSADEPLLDEPAVGKPISHTQLLALWRDLQSSPPMSASSPCSLEQLLSGSSVFLPPKPPKPEPSAQYKALMARLRREDAARTYERMVKPPLEARLPPAAQSFAAANRPTSSTDLGDDDVTYAQVHRQLVLILNFIASIVGVGATLWIAARWWSLPARLLLTLGGSILVAVAEVIVYQGYIWRLSQAKSKQQSVQEVKKVVTTWVVAKADE</sequence>
<evidence type="ECO:0008006" key="9">
    <source>
        <dbReference type="Google" id="ProtNLM"/>
    </source>
</evidence>
<accession>A0A2C5ZT82</accession>
<comment type="caution">
    <text evidence="7">The sequence shown here is derived from an EMBL/GenBank/DDBJ whole genome shotgun (WGS) entry which is preliminary data.</text>
</comment>
<dbReference type="PANTHER" id="PTHR31394">
    <property type="entry name" value="TRANSMEMBRANE PROTEIN 199"/>
    <property type="match status" value="1"/>
</dbReference>
<evidence type="ECO:0000256" key="4">
    <source>
        <dbReference type="ARBA" id="ARBA00022989"/>
    </source>
</evidence>
<gene>
    <name evidence="7" type="ORF">CDD82_3720</name>
</gene>
<evidence type="ECO:0000256" key="2">
    <source>
        <dbReference type="ARBA" id="ARBA00022692"/>
    </source>
</evidence>
<comment type="subcellular location">
    <subcellularLocation>
        <location evidence="1">Endoplasmic reticulum membrane</location>
        <topology evidence="1">Multi-pass membrane protein</topology>
    </subcellularLocation>
</comment>
<organism evidence="7 8">
    <name type="scientific">Ophiocordyceps australis</name>
    <dbReference type="NCBI Taxonomy" id="1399860"/>
    <lineage>
        <taxon>Eukaryota</taxon>
        <taxon>Fungi</taxon>
        <taxon>Dikarya</taxon>
        <taxon>Ascomycota</taxon>
        <taxon>Pezizomycotina</taxon>
        <taxon>Sordariomycetes</taxon>
        <taxon>Hypocreomycetidae</taxon>
        <taxon>Hypocreales</taxon>
        <taxon>Ophiocordycipitaceae</taxon>
        <taxon>Ophiocordyceps</taxon>
    </lineage>
</organism>
<dbReference type="InterPro" id="IPR021013">
    <property type="entry name" value="ATPase_Vma12"/>
</dbReference>
<proteinExistence type="predicted"/>
<dbReference type="Proteomes" id="UP000224854">
    <property type="component" value="Unassembled WGS sequence"/>
</dbReference>
<evidence type="ECO:0000256" key="1">
    <source>
        <dbReference type="ARBA" id="ARBA00004477"/>
    </source>
</evidence>
<keyword evidence="4 6" id="KW-1133">Transmembrane helix</keyword>
<dbReference type="OrthoDB" id="19981at2759"/>
<dbReference type="PANTHER" id="PTHR31394:SF1">
    <property type="entry name" value="TRANSMEMBRANE PROTEIN 199"/>
    <property type="match status" value="1"/>
</dbReference>
<evidence type="ECO:0000256" key="3">
    <source>
        <dbReference type="ARBA" id="ARBA00022824"/>
    </source>
</evidence>
<dbReference type="GO" id="GO:0070072">
    <property type="term" value="P:vacuolar proton-transporting V-type ATPase complex assembly"/>
    <property type="evidence" value="ECO:0007669"/>
    <property type="project" value="InterPro"/>
</dbReference>
<protein>
    <recommendedName>
        <fullName evidence="9">Endoplasmic reticulum-based factor for assembly of V-ATPase</fullName>
    </recommendedName>
</protein>
<evidence type="ECO:0000256" key="5">
    <source>
        <dbReference type="ARBA" id="ARBA00023136"/>
    </source>
</evidence>
<keyword evidence="5 6" id="KW-0472">Membrane</keyword>
<dbReference type="EMBL" id="NJEU01000029">
    <property type="protein sequence ID" value="PHH83062.1"/>
    <property type="molecule type" value="Genomic_DNA"/>
</dbReference>
<evidence type="ECO:0000313" key="7">
    <source>
        <dbReference type="EMBL" id="PHH83062.1"/>
    </source>
</evidence>
<keyword evidence="3" id="KW-0256">Endoplasmic reticulum</keyword>
<reference evidence="7 8" key="1">
    <citation type="submission" date="2017-06" db="EMBL/GenBank/DDBJ databases">
        <title>Ant-infecting Ophiocordyceps genomes reveal a high diversity of potential behavioral manipulation genes and a possible major role for enterotoxins.</title>
        <authorList>
            <person name="De Bekker C."/>
            <person name="Evans H.C."/>
            <person name="Brachmann A."/>
            <person name="Hughes D.P."/>
        </authorList>
    </citation>
    <scope>NUCLEOTIDE SEQUENCE [LARGE SCALE GENOMIC DNA]</scope>
    <source>
        <strain evidence="7 8">1348a</strain>
    </source>
</reference>
<dbReference type="AlphaFoldDB" id="A0A2C5ZT82"/>
<dbReference type="Pfam" id="PF11712">
    <property type="entry name" value="Vma12"/>
    <property type="match status" value="1"/>
</dbReference>
<feature type="transmembrane region" description="Helical" evidence="6">
    <location>
        <begin position="182"/>
        <end position="205"/>
    </location>
</feature>
<keyword evidence="8" id="KW-1185">Reference proteome</keyword>
<evidence type="ECO:0000313" key="8">
    <source>
        <dbReference type="Proteomes" id="UP000224854"/>
    </source>
</evidence>
<name>A0A2C5ZT82_9HYPO</name>
<dbReference type="GO" id="GO:0005789">
    <property type="term" value="C:endoplasmic reticulum membrane"/>
    <property type="evidence" value="ECO:0007669"/>
    <property type="project" value="UniProtKB-SubCell"/>
</dbReference>
<feature type="transmembrane region" description="Helical" evidence="6">
    <location>
        <begin position="152"/>
        <end position="176"/>
    </location>
</feature>
<evidence type="ECO:0000256" key="6">
    <source>
        <dbReference type="SAM" id="Phobius"/>
    </source>
</evidence>
<keyword evidence="2 6" id="KW-0812">Transmembrane</keyword>